<dbReference type="Gene3D" id="2.40.128.220">
    <property type="match status" value="1"/>
</dbReference>
<comment type="caution">
    <text evidence="1">The sequence shown here is derived from an EMBL/GenBank/DDBJ whole genome shotgun (WGS) entry which is preliminary data.</text>
</comment>
<reference evidence="2" key="1">
    <citation type="journal article" date="2019" name="Int. J. Syst. Evol. Microbiol.">
        <title>The Global Catalogue of Microorganisms (GCM) 10K type strain sequencing project: providing services to taxonomists for standard genome sequencing and annotation.</title>
        <authorList>
            <consortium name="The Broad Institute Genomics Platform"/>
            <consortium name="The Broad Institute Genome Sequencing Center for Infectious Disease"/>
            <person name="Wu L."/>
            <person name="Ma J."/>
        </authorList>
    </citation>
    <scope>NUCLEOTIDE SEQUENCE [LARGE SCALE GENOMIC DNA]</scope>
    <source>
        <strain evidence="2">JCM 17919</strain>
    </source>
</reference>
<keyword evidence="2" id="KW-1185">Reference proteome</keyword>
<proteinExistence type="predicted"/>
<dbReference type="Pfam" id="PF12888">
    <property type="entry name" value="Lipid_bd"/>
    <property type="match status" value="1"/>
</dbReference>
<name>A0ABP8GZ70_9BACT</name>
<dbReference type="InterPro" id="IPR024404">
    <property type="entry name" value="Lipid-bd_put"/>
</dbReference>
<dbReference type="RefSeq" id="WP_345255996.1">
    <property type="nucleotide sequence ID" value="NZ_BAABGY010000007.1"/>
</dbReference>
<dbReference type="EMBL" id="BAABGY010000007">
    <property type="protein sequence ID" value="GAA4331994.1"/>
    <property type="molecule type" value="Genomic_DNA"/>
</dbReference>
<evidence type="ECO:0000313" key="1">
    <source>
        <dbReference type="EMBL" id="GAA4331994.1"/>
    </source>
</evidence>
<dbReference type="PROSITE" id="PS51257">
    <property type="entry name" value="PROKAR_LIPOPROTEIN"/>
    <property type="match status" value="1"/>
</dbReference>
<sequence>MNKLFLACALLGISLAGCKKENVDPGGTGTEAVSNEWWAMLTDASGDDVFHLGHFAIATYNTASARDSIWVDDIKHGWGMKGKVGVDLQALTFGSPTGGSKNAYFNPVAPTAFPERVTITAGKVLPRAGRSRTGNVTDSIYMEVEFSDDPGTKYLLSGHARTAFAEDEY</sequence>
<organism evidence="1 2">
    <name type="scientific">Flaviaesturariibacter amylovorans</name>
    <dbReference type="NCBI Taxonomy" id="1084520"/>
    <lineage>
        <taxon>Bacteria</taxon>
        <taxon>Pseudomonadati</taxon>
        <taxon>Bacteroidota</taxon>
        <taxon>Chitinophagia</taxon>
        <taxon>Chitinophagales</taxon>
        <taxon>Chitinophagaceae</taxon>
        <taxon>Flaviaestuariibacter</taxon>
    </lineage>
</organism>
<protein>
    <submittedName>
        <fullName evidence="1">Lipid-binding protein</fullName>
    </submittedName>
</protein>
<dbReference type="InterPro" id="IPR038668">
    <property type="entry name" value="Lipid-bd_sf"/>
</dbReference>
<evidence type="ECO:0000313" key="2">
    <source>
        <dbReference type="Proteomes" id="UP001501725"/>
    </source>
</evidence>
<accession>A0ABP8GZ70</accession>
<dbReference type="Proteomes" id="UP001501725">
    <property type="component" value="Unassembled WGS sequence"/>
</dbReference>
<gene>
    <name evidence="1" type="ORF">GCM10023184_24250</name>
</gene>